<reference evidence="2 3" key="1">
    <citation type="submission" date="2018-06" db="EMBL/GenBank/DDBJ databases">
        <title>Genome analysis of cellulolytic fungus Trichoderma lentiforme CFAM-422.</title>
        <authorList>
            <person name="Steindorff A.S."/>
            <person name="Formighieri E.F."/>
            <person name="Midorikawa G.E.O."/>
            <person name="Tamietti M.S."/>
            <person name="Ramos E.Z."/>
            <person name="Silva A.S."/>
            <person name="Bon E.P.S."/>
            <person name="Mendes T.D."/>
            <person name="Damaso M.C.T."/>
            <person name="Favaro L.C.L."/>
        </authorList>
    </citation>
    <scope>NUCLEOTIDE SEQUENCE [LARGE SCALE GENOMIC DNA]</scope>
    <source>
        <strain evidence="2 3">CFAM-422</strain>
    </source>
</reference>
<feature type="transmembrane region" description="Helical" evidence="1">
    <location>
        <begin position="100"/>
        <end position="122"/>
    </location>
</feature>
<evidence type="ECO:0000313" key="2">
    <source>
        <dbReference type="EMBL" id="KAF3077686.1"/>
    </source>
</evidence>
<dbReference type="AlphaFoldDB" id="A0A9P5CGU4"/>
<organism evidence="2 3">
    <name type="scientific">Trichoderma lentiforme</name>
    <dbReference type="NCBI Taxonomy" id="1567552"/>
    <lineage>
        <taxon>Eukaryota</taxon>
        <taxon>Fungi</taxon>
        <taxon>Dikarya</taxon>
        <taxon>Ascomycota</taxon>
        <taxon>Pezizomycotina</taxon>
        <taxon>Sordariomycetes</taxon>
        <taxon>Hypocreomycetidae</taxon>
        <taxon>Hypocreales</taxon>
        <taxon>Hypocreaceae</taxon>
        <taxon>Trichoderma</taxon>
    </lineage>
</organism>
<proteinExistence type="predicted"/>
<name>A0A9P5CGU4_9HYPO</name>
<evidence type="ECO:0000313" key="3">
    <source>
        <dbReference type="Proteomes" id="UP000801864"/>
    </source>
</evidence>
<keyword evidence="1" id="KW-1133">Transmembrane helix</keyword>
<dbReference type="Proteomes" id="UP000801864">
    <property type="component" value="Unassembled WGS sequence"/>
</dbReference>
<protein>
    <submittedName>
        <fullName evidence="2">Uncharacterized protein</fullName>
    </submittedName>
</protein>
<comment type="caution">
    <text evidence="2">The sequence shown here is derived from an EMBL/GenBank/DDBJ whole genome shotgun (WGS) entry which is preliminary data.</text>
</comment>
<gene>
    <name evidence="2" type="ORF">CFAM422_000752</name>
</gene>
<keyword evidence="1" id="KW-0472">Membrane</keyword>
<accession>A0A9P5CGU4</accession>
<dbReference type="EMBL" id="QLNT01000001">
    <property type="protein sequence ID" value="KAF3077686.1"/>
    <property type="molecule type" value="Genomic_DNA"/>
</dbReference>
<keyword evidence="1" id="KW-0812">Transmembrane</keyword>
<keyword evidence="3" id="KW-1185">Reference proteome</keyword>
<evidence type="ECO:0000256" key="1">
    <source>
        <dbReference type="SAM" id="Phobius"/>
    </source>
</evidence>
<sequence>MVLRDISSVVINSDTSRHAAAQRIMFSLWPRANTNQSSSCRQACQQLSCAMYFFLELAWPCTYTHAYLLASRTTQLTLTHRRSMVCVSRERERAIGVGDLWKGALVLVATGCYVLYILILLIPHTTI</sequence>